<dbReference type="SMART" id="SM00952">
    <property type="entry name" value="RAP"/>
    <property type="match status" value="1"/>
</dbReference>
<dbReference type="Pfam" id="PF08368">
    <property type="entry name" value="FAST_2"/>
    <property type="match status" value="1"/>
</dbReference>
<dbReference type="Pfam" id="PF06743">
    <property type="entry name" value="FAST_1"/>
    <property type="match status" value="1"/>
</dbReference>
<dbReference type="GO" id="GO:0005759">
    <property type="term" value="C:mitochondrial matrix"/>
    <property type="evidence" value="ECO:0007669"/>
    <property type="project" value="TreeGrafter"/>
</dbReference>
<dbReference type="GO" id="GO:0003723">
    <property type="term" value="F:RNA binding"/>
    <property type="evidence" value="ECO:0007669"/>
    <property type="project" value="TreeGrafter"/>
</dbReference>
<evidence type="ECO:0000313" key="5">
    <source>
        <dbReference type="Proteomes" id="UP000838412"/>
    </source>
</evidence>
<dbReference type="GO" id="GO:0035770">
    <property type="term" value="C:ribonucleoprotein granule"/>
    <property type="evidence" value="ECO:0007669"/>
    <property type="project" value="TreeGrafter"/>
</dbReference>
<dbReference type="GO" id="GO:0000963">
    <property type="term" value="P:mitochondrial RNA processing"/>
    <property type="evidence" value="ECO:0007669"/>
    <property type="project" value="TreeGrafter"/>
</dbReference>
<dbReference type="InterPro" id="IPR013579">
    <property type="entry name" value="FAST_2"/>
</dbReference>
<dbReference type="Pfam" id="PF08373">
    <property type="entry name" value="RAP"/>
    <property type="match status" value="1"/>
</dbReference>
<feature type="domain" description="RAP" evidence="3">
    <location>
        <begin position="582"/>
        <end position="642"/>
    </location>
</feature>
<dbReference type="OrthoDB" id="9985850at2759"/>
<dbReference type="PANTHER" id="PTHR21228:SF9">
    <property type="entry name" value="FAST KINASE DOMAIN-CONTAINING PROTEIN 3, MITOCHONDRIAL"/>
    <property type="match status" value="1"/>
</dbReference>
<evidence type="ECO:0000313" key="4">
    <source>
        <dbReference type="EMBL" id="CAH1241825.1"/>
    </source>
</evidence>
<gene>
    <name evidence="4" type="primary">FASTKD3</name>
    <name evidence="4" type="ORF">BLAG_LOCUS5297</name>
</gene>
<accession>A0A8J9YU79</accession>
<dbReference type="InterPro" id="IPR050870">
    <property type="entry name" value="FAST_kinase"/>
</dbReference>
<keyword evidence="5" id="KW-1185">Reference proteome</keyword>
<dbReference type="GO" id="GO:0044528">
    <property type="term" value="P:regulation of mitochondrial mRNA stability"/>
    <property type="evidence" value="ECO:0007669"/>
    <property type="project" value="InterPro"/>
</dbReference>
<organism evidence="4 5">
    <name type="scientific">Branchiostoma lanceolatum</name>
    <name type="common">Common lancelet</name>
    <name type="synonym">Amphioxus lanceolatum</name>
    <dbReference type="NCBI Taxonomy" id="7740"/>
    <lineage>
        <taxon>Eukaryota</taxon>
        <taxon>Metazoa</taxon>
        <taxon>Chordata</taxon>
        <taxon>Cephalochordata</taxon>
        <taxon>Leptocardii</taxon>
        <taxon>Amphioxiformes</taxon>
        <taxon>Branchiostomatidae</taxon>
        <taxon>Branchiostoma</taxon>
    </lineage>
</organism>
<keyword evidence="2" id="KW-0496">Mitochondrion</keyword>
<name>A0A8J9YU79_BRALA</name>
<comment type="subcellular location">
    <subcellularLocation>
        <location evidence="1">Mitochondrion</location>
    </subcellularLocation>
</comment>
<dbReference type="AlphaFoldDB" id="A0A8J9YU79"/>
<dbReference type="InterPro" id="IPR010622">
    <property type="entry name" value="FAST_Leu-rich"/>
</dbReference>
<proteinExistence type="predicted"/>
<evidence type="ECO:0000256" key="1">
    <source>
        <dbReference type="ARBA" id="ARBA00004173"/>
    </source>
</evidence>
<dbReference type="PANTHER" id="PTHR21228">
    <property type="entry name" value="FAST LEU-RICH DOMAIN-CONTAINING"/>
    <property type="match status" value="1"/>
</dbReference>
<protein>
    <submittedName>
        <fullName evidence="4">FASTKD3 protein</fullName>
    </submittedName>
</protein>
<reference evidence="4" key="1">
    <citation type="submission" date="2022-01" db="EMBL/GenBank/DDBJ databases">
        <authorList>
            <person name="Braso-Vives M."/>
        </authorList>
    </citation>
    <scope>NUCLEOTIDE SEQUENCE</scope>
</reference>
<dbReference type="EMBL" id="OV696697">
    <property type="protein sequence ID" value="CAH1241825.1"/>
    <property type="molecule type" value="Genomic_DNA"/>
</dbReference>
<dbReference type="PROSITE" id="PS51286">
    <property type="entry name" value="RAP"/>
    <property type="match status" value="1"/>
</dbReference>
<sequence>MASRLLTCVTCGTRLSHNSPKSLQHLCQASSVITKSRAQFKRDTTTLDATTIPSVALSTGGKRSSKITVVLLPDIRVSEETVVKNKGDRLYLKHKFESCSTVKQVQKLLQNADLKSGLSLEATVIALYTITKLQMQKSPQDTTLLHQDFFKGLCRKIVNNTGHLSTPALILSLESANMFNMSAADYLQSALIAECTLRVTRGEFDISELFQVGKFLGHIQQDLPILEEIAEDVAEKWEEVGDKNIAGLYGFLEALPHVPNELRSKLVQKTMSVTPRLSPHDLSAVAKSLTRLQGNVNSLSVFLRLARFAYKYMPRYTDAELCDVLDSYIHFGHHDWSLTKALEQCVPKRVFTMHPSAVSKVMDYFSAKRVLSKPISDAVAESFVYNAESFSPEEIASQIVPYGQLNYLPPNAYRFLEKVEELLMARFHLFPLEMMVNMLYSFACVGRVPLNFVNRVCSPYAEMQLEGVSGTMDKEIHKKLTQLMLAVELECPQFQTQRLMKKFSQPLDPQLPTPRFFEHPTMYILQQSLTNVLGGRQYLRHNVMLPSGYIADFEVQLDKEGHVLSYNNGYLNETEEAVDKRIVVCVLFPHHFCMDTHHLLGRQVMKMRHLKLLGYQVVQVSVQLAYIYKCTSYHTHKCVYCRAVSRTSPSIPGQKFDGWDR</sequence>
<dbReference type="Proteomes" id="UP000838412">
    <property type="component" value="Chromosome 12"/>
</dbReference>
<evidence type="ECO:0000256" key="2">
    <source>
        <dbReference type="ARBA" id="ARBA00023128"/>
    </source>
</evidence>
<evidence type="ECO:0000259" key="3">
    <source>
        <dbReference type="PROSITE" id="PS51286"/>
    </source>
</evidence>
<dbReference type="InterPro" id="IPR013584">
    <property type="entry name" value="RAP"/>
</dbReference>